<reference evidence="2 3" key="1">
    <citation type="journal article" date="2016" name="Nat. Commun.">
        <title>Extremotolerant tardigrade genome and improved radiotolerance of human cultured cells by tardigrade-unique protein.</title>
        <authorList>
            <person name="Hashimoto T."/>
            <person name="Horikawa D.D."/>
            <person name="Saito Y."/>
            <person name="Kuwahara H."/>
            <person name="Kozuka-Hata H."/>
            <person name="Shin-I T."/>
            <person name="Minakuchi Y."/>
            <person name="Ohishi K."/>
            <person name="Motoyama A."/>
            <person name="Aizu T."/>
            <person name="Enomoto A."/>
            <person name="Kondo K."/>
            <person name="Tanaka S."/>
            <person name="Hara Y."/>
            <person name="Koshikawa S."/>
            <person name="Sagara H."/>
            <person name="Miura T."/>
            <person name="Yokobori S."/>
            <person name="Miyagawa K."/>
            <person name="Suzuki Y."/>
            <person name="Kubo T."/>
            <person name="Oyama M."/>
            <person name="Kohara Y."/>
            <person name="Fujiyama A."/>
            <person name="Arakawa K."/>
            <person name="Katayama T."/>
            <person name="Toyoda A."/>
            <person name="Kunieda T."/>
        </authorList>
    </citation>
    <scope>NUCLEOTIDE SEQUENCE [LARGE SCALE GENOMIC DNA]</scope>
    <source>
        <strain evidence="2 3">YOKOZUNA-1</strain>
    </source>
</reference>
<dbReference type="EMBL" id="BDGG01000011">
    <property type="protein sequence ID" value="GAV04975.1"/>
    <property type="molecule type" value="Genomic_DNA"/>
</dbReference>
<keyword evidence="3" id="KW-1185">Reference proteome</keyword>
<dbReference type="PANTHER" id="PTHR13198">
    <property type="entry name" value="RING FINGER PROTEIN 25"/>
    <property type="match status" value="1"/>
</dbReference>
<dbReference type="GO" id="GO:0016567">
    <property type="term" value="P:protein ubiquitination"/>
    <property type="evidence" value="ECO:0007669"/>
    <property type="project" value="TreeGrafter"/>
</dbReference>
<dbReference type="InterPro" id="IPR016135">
    <property type="entry name" value="UBQ-conjugating_enzyme/RWD"/>
</dbReference>
<dbReference type="SUPFAM" id="SSF54495">
    <property type="entry name" value="UBC-like"/>
    <property type="match status" value="1"/>
</dbReference>
<dbReference type="SMART" id="SM00591">
    <property type="entry name" value="RWD"/>
    <property type="match status" value="1"/>
</dbReference>
<dbReference type="OrthoDB" id="432311at2759"/>
<dbReference type="Pfam" id="PF05773">
    <property type="entry name" value="RWD"/>
    <property type="match status" value="1"/>
</dbReference>
<comment type="caution">
    <text evidence="2">The sequence shown here is derived from an EMBL/GenBank/DDBJ whole genome shotgun (WGS) entry which is preliminary data.</text>
</comment>
<dbReference type="Proteomes" id="UP000186922">
    <property type="component" value="Unassembled WGS sequence"/>
</dbReference>
<dbReference type="GO" id="GO:0010468">
    <property type="term" value="P:regulation of gene expression"/>
    <property type="evidence" value="ECO:0007669"/>
    <property type="project" value="UniProtKB-ARBA"/>
</dbReference>
<dbReference type="InterPro" id="IPR006575">
    <property type="entry name" value="RWD_dom"/>
</dbReference>
<dbReference type="GO" id="GO:0061630">
    <property type="term" value="F:ubiquitin protein ligase activity"/>
    <property type="evidence" value="ECO:0007669"/>
    <property type="project" value="InterPro"/>
</dbReference>
<dbReference type="InterPro" id="IPR039133">
    <property type="entry name" value="RNF25"/>
</dbReference>
<evidence type="ECO:0000259" key="1">
    <source>
        <dbReference type="PROSITE" id="PS50908"/>
    </source>
</evidence>
<dbReference type="InterPro" id="IPR013083">
    <property type="entry name" value="Znf_RING/FYVE/PHD"/>
</dbReference>
<dbReference type="GO" id="GO:0009893">
    <property type="term" value="P:positive regulation of metabolic process"/>
    <property type="evidence" value="ECO:0007669"/>
    <property type="project" value="UniProtKB-ARBA"/>
</dbReference>
<dbReference type="GO" id="GO:0051246">
    <property type="term" value="P:regulation of protein metabolic process"/>
    <property type="evidence" value="ECO:0007669"/>
    <property type="project" value="UniProtKB-ARBA"/>
</dbReference>
<organism evidence="2 3">
    <name type="scientific">Ramazzottius varieornatus</name>
    <name type="common">Water bear</name>
    <name type="synonym">Tardigrade</name>
    <dbReference type="NCBI Taxonomy" id="947166"/>
    <lineage>
        <taxon>Eukaryota</taxon>
        <taxon>Metazoa</taxon>
        <taxon>Ecdysozoa</taxon>
        <taxon>Tardigrada</taxon>
        <taxon>Eutardigrada</taxon>
        <taxon>Parachela</taxon>
        <taxon>Hypsibioidea</taxon>
        <taxon>Ramazzottiidae</taxon>
        <taxon>Ramazzottius</taxon>
    </lineage>
</organism>
<dbReference type="AlphaFoldDB" id="A0A1D1VTY4"/>
<feature type="domain" description="RWD" evidence="1">
    <location>
        <begin position="15"/>
        <end position="130"/>
    </location>
</feature>
<dbReference type="Gene3D" id="3.10.110.10">
    <property type="entry name" value="Ubiquitin Conjugating Enzyme"/>
    <property type="match status" value="1"/>
</dbReference>
<gene>
    <name evidence="2" type="primary">RvY_15171-1</name>
    <name evidence="2" type="synonym">RvY_15171.1</name>
    <name evidence="2" type="ORF">RvY_15171</name>
</gene>
<evidence type="ECO:0000313" key="2">
    <source>
        <dbReference type="EMBL" id="GAV04975.1"/>
    </source>
</evidence>
<dbReference type="FunFam" id="3.10.110.10:FF:000050">
    <property type="entry name" value="eIF-2-alpha kinase GCN2"/>
    <property type="match status" value="1"/>
</dbReference>
<dbReference type="SUPFAM" id="SSF57850">
    <property type="entry name" value="RING/U-box"/>
    <property type="match status" value="1"/>
</dbReference>
<accession>A0A1D1VTY4</accession>
<dbReference type="GO" id="GO:0005634">
    <property type="term" value="C:nucleus"/>
    <property type="evidence" value="ECO:0007669"/>
    <property type="project" value="TreeGrafter"/>
</dbReference>
<dbReference type="PANTHER" id="PTHR13198:SF4">
    <property type="entry name" value="E3 UBIQUITIN-PROTEIN LIGASE RNF25"/>
    <property type="match status" value="1"/>
</dbReference>
<protein>
    <recommendedName>
        <fullName evidence="1">RWD domain-containing protein</fullName>
    </recommendedName>
</protein>
<evidence type="ECO:0000313" key="3">
    <source>
        <dbReference type="Proteomes" id="UP000186922"/>
    </source>
</evidence>
<dbReference type="STRING" id="947166.A0A1D1VTY4"/>
<dbReference type="Gene3D" id="3.30.40.10">
    <property type="entry name" value="Zinc/RING finger domain, C3HC4 (zinc finger)"/>
    <property type="match status" value="1"/>
</dbReference>
<dbReference type="PROSITE" id="PS50908">
    <property type="entry name" value="RWD"/>
    <property type="match status" value="1"/>
</dbReference>
<dbReference type="GO" id="GO:0033554">
    <property type="term" value="P:cellular response to stress"/>
    <property type="evidence" value="ECO:0007669"/>
    <property type="project" value="UniProtKB-ARBA"/>
</dbReference>
<dbReference type="CDD" id="cd23818">
    <property type="entry name" value="RWD_RNF25"/>
    <property type="match status" value="1"/>
</dbReference>
<proteinExistence type="predicted"/>
<sequence>MGSSEANDYQQMLEDEITMLDSIYPGEFQLGKLNPADGNSNAPAASFKMLIHPATAGDFSRQNISLILELLLRSTYPDSAPIVRFHQPRGLSDLQLSGLVRELEDEASKRTGSPMIYDLIDIVRDYLTRTNFPSVECPFCLCNIEEGDEFFKTECFHYYHTFCLRKYLEFLTRQEKEIHNSGFPFVLTSCVVCRSQFSSPVSLDTLTSSREPSTVAVLPEGFQPTTDFERERQWRASVFEQQKARKGLIEPDDCFVITLNHIPEVDRQIQEAEQALMYSEDSS</sequence>
<name>A0A1D1VTY4_RAMVA</name>